<feature type="repeat" description="ANK" evidence="3">
    <location>
        <begin position="145"/>
        <end position="177"/>
    </location>
</feature>
<gene>
    <name evidence="4" type="ORF">SAMN05443144_10499</name>
</gene>
<dbReference type="InterPro" id="IPR036770">
    <property type="entry name" value="Ankyrin_rpt-contain_sf"/>
</dbReference>
<dbReference type="Gene3D" id="1.25.40.20">
    <property type="entry name" value="Ankyrin repeat-containing domain"/>
    <property type="match status" value="1"/>
</dbReference>
<dbReference type="EMBL" id="FQUS01000004">
    <property type="protein sequence ID" value="SHE91639.1"/>
    <property type="molecule type" value="Genomic_DNA"/>
</dbReference>
<dbReference type="AlphaFoldDB" id="A0A1M4XDG3"/>
<keyword evidence="1" id="KW-0677">Repeat</keyword>
<reference evidence="4 5" key="1">
    <citation type="submission" date="2016-11" db="EMBL/GenBank/DDBJ databases">
        <authorList>
            <person name="Jaros S."/>
            <person name="Januszkiewicz K."/>
            <person name="Wedrychowicz H."/>
        </authorList>
    </citation>
    <scope>NUCLEOTIDE SEQUENCE [LARGE SCALE GENOMIC DNA]</scope>
    <source>
        <strain evidence="4 5">DSM 21986</strain>
    </source>
</reference>
<dbReference type="STRING" id="1194090.SAMN05443144_10499"/>
<evidence type="ECO:0000256" key="3">
    <source>
        <dbReference type="PROSITE-ProRule" id="PRU00023"/>
    </source>
</evidence>
<evidence type="ECO:0000313" key="4">
    <source>
        <dbReference type="EMBL" id="SHE91639.1"/>
    </source>
</evidence>
<dbReference type="PANTHER" id="PTHR24171:SF9">
    <property type="entry name" value="ANKYRIN REPEAT DOMAIN-CONTAINING PROTEIN 39"/>
    <property type="match status" value="1"/>
</dbReference>
<evidence type="ECO:0000256" key="2">
    <source>
        <dbReference type="ARBA" id="ARBA00023043"/>
    </source>
</evidence>
<organism evidence="4 5">
    <name type="scientific">Fodinibius roseus</name>
    <dbReference type="NCBI Taxonomy" id="1194090"/>
    <lineage>
        <taxon>Bacteria</taxon>
        <taxon>Pseudomonadati</taxon>
        <taxon>Balneolota</taxon>
        <taxon>Balneolia</taxon>
        <taxon>Balneolales</taxon>
        <taxon>Balneolaceae</taxon>
        <taxon>Fodinibius</taxon>
    </lineage>
</organism>
<dbReference type="OrthoDB" id="1524550at2"/>
<dbReference type="SMART" id="SM00248">
    <property type="entry name" value="ANK"/>
    <property type="match status" value="3"/>
</dbReference>
<accession>A0A1M4XDG3</accession>
<dbReference type="Pfam" id="PF12796">
    <property type="entry name" value="Ank_2"/>
    <property type="match status" value="1"/>
</dbReference>
<keyword evidence="2 3" id="KW-0040">ANK repeat</keyword>
<dbReference type="Proteomes" id="UP000184041">
    <property type="component" value="Unassembled WGS sequence"/>
</dbReference>
<protein>
    <submittedName>
        <fullName evidence="4">Ankyrin repeat-containing protein</fullName>
    </submittedName>
</protein>
<dbReference type="InterPro" id="IPR002110">
    <property type="entry name" value="Ankyrin_rpt"/>
</dbReference>
<evidence type="ECO:0000313" key="5">
    <source>
        <dbReference type="Proteomes" id="UP000184041"/>
    </source>
</evidence>
<dbReference type="SUPFAM" id="SSF48403">
    <property type="entry name" value="Ankyrin repeat"/>
    <property type="match status" value="1"/>
</dbReference>
<dbReference type="PANTHER" id="PTHR24171">
    <property type="entry name" value="ANKYRIN REPEAT DOMAIN-CONTAINING PROTEIN 39-RELATED"/>
    <property type="match status" value="1"/>
</dbReference>
<sequence length="204" mass="22543">MAVGLHGWAGGFPETGPLGLVELLKPVACRIPVAAGGDLFSIPAKKSKYSLQKVDYGYFINYNNTTSYLLNYRNGGLFMEENAFLEAAENGDIEAVKRHLSEGTDVDTSDEHKRTALMKAAKHGHTEIVKCLLDEGADVNVRDNRGTSALYWASSNGHHEIVQLLIKHRSDVEVHDDRGWSAKDQASYHQHDDIVHMLEEAGAR</sequence>
<proteinExistence type="predicted"/>
<dbReference type="PROSITE" id="PS50088">
    <property type="entry name" value="ANK_REPEAT"/>
    <property type="match status" value="2"/>
</dbReference>
<evidence type="ECO:0000256" key="1">
    <source>
        <dbReference type="ARBA" id="ARBA00022737"/>
    </source>
</evidence>
<feature type="repeat" description="ANK" evidence="3">
    <location>
        <begin position="112"/>
        <end position="144"/>
    </location>
</feature>
<keyword evidence="5" id="KW-1185">Reference proteome</keyword>
<dbReference type="PROSITE" id="PS50297">
    <property type="entry name" value="ANK_REP_REGION"/>
    <property type="match status" value="2"/>
</dbReference>
<name>A0A1M4XDG3_9BACT</name>